<evidence type="ECO:0000256" key="1">
    <source>
        <dbReference type="ARBA" id="ARBA00004651"/>
    </source>
</evidence>
<evidence type="ECO:0000256" key="7">
    <source>
        <dbReference type="PIRSR" id="PIRSR604254-1"/>
    </source>
</evidence>
<dbReference type="Pfam" id="PF03006">
    <property type="entry name" value="HlyIII"/>
    <property type="match status" value="1"/>
</dbReference>
<evidence type="ECO:0000256" key="2">
    <source>
        <dbReference type="ARBA" id="ARBA00008488"/>
    </source>
</evidence>
<gene>
    <name evidence="9" type="ORF">GC105_04660</name>
</gene>
<dbReference type="EMBL" id="WHNX01000005">
    <property type="protein sequence ID" value="MPW25078.1"/>
    <property type="molecule type" value="Genomic_DNA"/>
</dbReference>
<evidence type="ECO:0000256" key="6">
    <source>
        <dbReference type="ARBA" id="ARBA00023136"/>
    </source>
</evidence>
<evidence type="ECO:0000313" key="10">
    <source>
        <dbReference type="Proteomes" id="UP000440004"/>
    </source>
</evidence>
<feature type="transmembrane region" description="Helical" evidence="8">
    <location>
        <begin position="152"/>
        <end position="174"/>
    </location>
</feature>
<keyword evidence="10" id="KW-1185">Reference proteome</keyword>
<dbReference type="GO" id="GO:0005886">
    <property type="term" value="C:plasma membrane"/>
    <property type="evidence" value="ECO:0007669"/>
    <property type="project" value="UniProtKB-SubCell"/>
</dbReference>
<feature type="transmembrane region" description="Helical" evidence="8">
    <location>
        <begin position="128"/>
        <end position="146"/>
    </location>
</feature>
<reference evidence="9 10" key="1">
    <citation type="submission" date="2019-10" db="EMBL/GenBank/DDBJ databases">
        <title>Alkalibaculum tamaniensis sp.nov., a new alkaliphilic acetogen, isolated on methoxylated aromatics from a mud volcano.</title>
        <authorList>
            <person name="Khomyakova M.A."/>
            <person name="Merkel A.Y."/>
            <person name="Bonch-Osmolovskaya E.A."/>
            <person name="Slobodkin A.I."/>
        </authorList>
    </citation>
    <scope>NUCLEOTIDE SEQUENCE [LARGE SCALE GENOMIC DNA]</scope>
    <source>
        <strain evidence="9 10">M08DMB</strain>
    </source>
</reference>
<protein>
    <submittedName>
        <fullName evidence="9">Hemolysin III family protein</fullName>
    </submittedName>
</protein>
<evidence type="ECO:0000256" key="4">
    <source>
        <dbReference type="ARBA" id="ARBA00022692"/>
    </source>
</evidence>
<comment type="caution">
    <text evidence="9">The sequence shown here is derived from an EMBL/GenBank/DDBJ whole genome shotgun (WGS) entry which is preliminary data.</text>
</comment>
<keyword evidence="7" id="KW-0862">Zinc</keyword>
<keyword evidence="5 8" id="KW-1133">Transmembrane helix</keyword>
<evidence type="ECO:0000313" key="9">
    <source>
        <dbReference type="EMBL" id="MPW25078.1"/>
    </source>
</evidence>
<feature type="transmembrane region" description="Helical" evidence="8">
    <location>
        <begin position="102"/>
        <end position="121"/>
    </location>
</feature>
<feature type="binding site" evidence="7">
    <location>
        <position position="193"/>
    </location>
    <ligand>
        <name>Zn(2+)</name>
        <dbReference type="ChEBI" id="CHEBI:29105"/>
    </ligand>
</feature>
<name>A0A6A7K6K4_9FIRM</name>
<dbReference type="GO" id="GO:0140911">
    <property type="term" value="F:pore-forming activity"/>
    <property type="evidence" value="ECO:0007669"/>
    <property type="project" value="InterPro"/>
</dbReference>
<sequence>MKMREPVNSITHLVGVILSLFGFILLIFSSISTFSIANIISSIIFSFGLVGLYTASTVYHWKIASDEKLEFLRKIDHIMIYILIAATYTPIGLIPLKGAIGYSLLTIVWTLTVIGIILKVFWMNAPRWICTGFYLLLGWISVFFIYPMTKALPPIAITLLVVGGIMYSIGAIIYGKKPEKLKIGKFKFHEIFHIFILLGSFFHFVMIFGYVIV</sequence>
<feature type="transmembrane region" description="Helical" evidence="8">
    <location>
        <begin position="78"/>
        <end position="96"/>
    </location>
</feature>
<feature type="transmembrane region" description="Helical" evidence="8">
    <location>
        <begin position="37"/>
        <end position="58"/>
    </location>
</feature>
<dbReference type="PANTHER" id="PTHR20855">
    <property type="entry name" value="ADIPOR/PROGESTIN RECEPTOR-RELATED"/>
    <property type="match status" value="1"/>
</dbReference>
<dbReference type="InterPro" id="IPR005744">
    <property type="entry name" value="Hy-lIII"/>
</dbReference>
<keyword evidence="7" id="KW-0479">Metal-binding</keyword>
<proteinExistence type="inferred from homology"/>
<organism evidence="9 10">
    <name type="scientific">Alkalibaculum sporogenes</name>
    <dbReference type="NCBI Taxonomy" id="2655001"/>
    <lineage>
        <taxon>Bacteria</taxon>
        <taxon>Bacillati</taxon>
        <taxon>Bacillota</taxon>
        <taxon>Clostridia</taxon>
        <taxon>Eubacteriales</taxon>
        <taxon>Eubacteriaceae</taxon>
        <taxon>Alkalibaculum</taxon>
    </lineage>
</organism>
<feature type="binding site" evidence="7">
    <location>
        <position position="189"/>
    </location>
    <ligand>
        <name>Zn(2+)</name>
        <dbReference type="ChEBI" id="CHEBI:29105"/>
    </ligand>
</feature>
<dbReference type="NCBIfam" id="TIGR01065">
    <property type="entry name" value="hlyIII"/>
    <property type="match status" value="1"/>
</dbReference>
<feature type="transmembrane region" description="Helical" evidence="8">
    <location>
        <begin position="194"/>
        <end position="212"/>
    </location>
</feature>
<dbReference type="PANTHER" id="PTHR20855:SF3">
    <property type="entry name" value="LD03007P"/>
    <property type="match status" value="1"/>
</dbReference>
<dbReference type="RefSeq" id="WP_152802194.1">
    <property type="nucleotide sequence ID" value="NZ_WHNX01000005.1"/>
</dbReference>
<feature type="transmembrane region" description="Helical" evidence="8">
    <location>
        <begin position="12"/>
        <end position="31"/>
    </location>
</feature>
<accession>A0A6A7K6K4</accession>
<dbReference type="InterPro" id="IPR004254">
    <property type="entry name" value="AdipoR/HlyIII-related"/>
</dbReference>
<dbReference type="GO" id="GO:0046872">
    <property type="term" value="F:metal ion binding"/>
    <property type="evidence" value="ECO:0007669"/>
    <property type="project" value="UniProtKB-KW"/>
</dbReference>
<keyword evidence="6 8" id="KW-0472">Membrane</keyword>
<evidence type="ECO:0000256" key="3">
    <source>
        <dbReference type="ARBA" id="ARBA00022475"/>
    </source>
</evidence>
<keyword evidence="4 8" id="KW-0812">Transmembrane</keyword>
<comment type="subcellular location">
    <subcellularLocation>
        <location evidence="1">Cell membrane</location>
        <topology evidence="1">Multi-pass membrane protein</topology>
    </subcellularLocation>
</comment>
<evidence type="ECO:0000256" key="8">
    <source>
        <dbReference type="SAM" id="Phobius"/>
    </source>
</evidence>
<dbReference type="Proteomes" id="UP000440004">
    <property type="component" value="Unassembled WGS sequence"/>
</dbReference>
<keyword evidence="3" id="KW-1003">Cell membrane</keyword>
<comment type="similarity">
    <text evidence="2">Belongs to the UPF0073 (Hly-III) family.</text>
</comment>
<evidence type="ECO:0000256" key="5">
    <source>
        <dbReference type="ARBA" id="ARBA00022989"/>
    </source>
</evidence>
<feature type="binding site" evidence="7">
    <location>
        <position position="60"/>
    </location>
    <ligand>
        <name>Zn(2+)</name>
        <dbReference type="ChEBI" id="CHEBI:29105"/>
    </ligand>
</feature>
<dbReference type="AlphaFoldDB" id="A0A6A7K6K4"/>